<evidence type="ECO:0000313" key="2">
    <source>
        <dbReference type="Proteomes" id="UP000248856"/>
    </source>
</evidence>
<sequence>MSNDPFTQIINQVLQGLVSQLNREIKPAITGAGYDPYQNVASGSTSIGIGSASYSVTDLTGISSLQIQDMVVSNLNASGTNLSGTLNFHAQLTSSLSAQASGSVRVLFVHPGISGNIRIDNPTIAGSAQFQASTSGGKLCLNSISGMSANFNYGNASIWINDLGPLNYLLQPVENLILDAAKGAIRSLISSQVNDIVSQQLNKLLPQCVSFP</sequence>
<gene>
    <name evidence="1" type="ORF">AX018_103323</name>
</gene>
<reference evidence="1 2" key="1">
    <citation type="submission" date="2018-06" db="EMBL/GenBank/DDBJ databases">
        <title>Genomic Encyclopedia of Archaeal and Bacterial Type Strains, Phase II (KMG-II): from individual species to whole genera.</title>
        <authorList>
            <person name="Goeker M."/>
        </authorList>
    </citation>
    <scope>NUCLEOTIDE SEQUENCE [LARGE SCALE GENOMIC DNA]</scope>
    <source>
        <strain evidence="1 2">CFPB 3232</strain>
    </source>
</reference>
<protein>
    <submittedName>
        <fullName evidence="1">Uncharacterized protein</fullName>
    </submittedName>
</protein>
<name>A0A328YYT0_9BURK</name>
<dbReference type="Proteomes" id="UP000248856">
    <property type="component" value="Unassembled WGS sequence"/>
</dbReference>
<comment type="caution">
    <text evidence="1">The sequence shown here is derived from an EMBL/GenBank/DDBJ whole genome shotgun (WGS) entry which is preliminary data.</text>
</comment>
<dbReference type="RefSeq" id="WP_111878918.1">
    <property type="nucleotide sequence ID" value="NZ_CBCSGC010000012.1"/>
</dbReference>
<dbReference type="Gene3D" id="3.15.10.10">
    <property type="entry name" value="Bactericidal permeability-increasing protein, domain 1"/>
    <property type="match status" value="1"/>
</dbReference>
<dbReference type="EMBL" id="QLTA01000033">
    <property type="protein sequence ID" value="RAR77985.1"/>
    <property type="molecule type" value="Genomic_DNA"/>
</dbReference>
<proteinExistence type="predicted"/>
<dbReference type="OrthoDB" id="9829533at2"/>
<evidence type="ECO:0000313" key="1">
    <source>
        <dbReference type="EMBL" id="RAR77985.1"/>
    </source>
</evidence>
<accession>A0A328YYT0</accession>
<keyword evidence="2" id="KW-1185">Reference proteome</keyword>
<organism evidence="1 2">
    <name type="scientific">Paracidovorax anthurii</name>
    <dbReference type="NCBI Taxonomy" id="78229"/>
    <lineage>
        <taxon>Bacteria</taxon>
        <taxon>Pseudomonadati</taxon>
        <taxon>Pseudomonadota</taxon>
        <taxon>Betaproteobacteria</taxon>
        <taxon>Burkholderiales</taxon>
        <taxon>Comamonadaceae</taxon>
        <taxon>Paracidovorax</taxon>
    </lineage>
</organism>
<dbReference type="AlphaFoldDB" id="A0A328YYT0"/>